<keyword evidence="2" id="KW-1185">Reference proteome</keyword>
<organism evidence="1 2">
    <name type="scientific">Paracoccus aminovorans</name>
    <dbReference type="NCBI Taxonomy" id="34004"/>
    <lineage>
        <taxon>Bacteria</taxon>
        <taxon>Pseudomonadati</taxon>
        <taxon>Pseudomonadota</taxon>
        <taxon>Alphaproteobacteria</taxon>
        <taxon>Rhodobacterales</taxon>
        <taxon>Paracoccaceae</taxon>
        <taxon>Paracoccus</taxon>
    </lineage>
</organism>
<evidence type="ECO:0000313" key="2">
    <source>
        <dbReference type="Proteomes" id="UP000183635"/>
    </source>
</evidence>
<sequence length="239" mass="26134">MPAETKAEPQPLSDETRARLLAQPELILADRDLMRALIGAREAEVGENVIDIRGRAMQALESRLDRLEAAHESVISAAYDNQSGMNTIHRAVLSLLEPMEFEDFLENLDLAVAPILRVETLRLVMESGGALPQPEASGPLIVAPSGTVAELISGGRRAPRGDDIVLRRTASQTQAFHGETRAPIRSEALLPLDLGPGRFPALLLMGSAEMGRFNPAQGTDLLRFFGQVFRLVLISWLRR</sequence>
<dbReference type="EMBL" id="FOPU01000012">
    <property type="protein sequence ID" value="SFH43841.1"/>
    <property type="molecule type" value="Genomic_DNA"/>
</dbReference>
<protein>
    <recommendedName>
        <fullName evidence="3">DUF484 family protein</fullName>
    </recommendedName>
</protein>
<dbReference type="OrthoDB" id="7200179at2"/>
<dbReference type="STRING" id="34004.SAMN04488021_11212"/>
<dbReference type="AlphaFoldDB" id="A0A1I3A3F4"/>
<dbReference type="Proteomes" id="UP000183635">
    <property type="component" value="Unassembled WGS sequence"/>
</dbReference>
<dbReference type="Gene3D" id="3.30.450.40">
    <property type="match status" value="1"/>
</dbReference>
<evidence type="ECO:0000313" key="1">
    <source>
        <dbReference type="EMBL" id="SFH43841.1"/>
    </source>
</evidence>
<dbReference type="RefSeq" id="WP_074967261.1">
    <property type="nucleotide sequence ID" value="NZ_CBCRYP010000010.1"/>
</dbReference>
<reference evidence="1 2" key="1">
    <citation type="submission" date="2016-10" db="EMBL/GenBank/DDBJ databases">
        <authorList>
            <person name="de Groot N.N."/>
        </authorList>
    </citation>
    <scope>NUCLEOTIDE SEQUENCE [LARGE SCALE GENOMIC DNA]</scope>
    <source>
        <strain evidence="1 2">DSM 8537</strain>
    </source>
</reference>
<dbReference type="Pfam" id="PF04340">
    <property type="entry name" value="DUF484"/>
    <property type="match status" value="1"/>
</dbReference>
<accession>A0A1I3A3F4</accession>
<proteinExistence type="predicted"/>
<dbReference type="InterPro" id="IPR007435">
    <property type="entry name" value="DUF484"/>
</dbReference>
<evidence type="ECO:0008006" key="3">
    <source>
        <dbReference type="Google" id="ProtNLM"/>
    </source>
</evidence>
<dbReference type="InterPro" id="IPR029016">
    <property type="entry name" value="GAF-like_dom_sf"/>
</dbReference>
<gene>
    <name evidence="1" type="ORF">SAMN04488021_11212</name>
</gene>
<name>A0A1I3A3F4_9RHOB</name>